<name>A0A8H2WSY9_9AGAM</name>
<feature type="transmembrane region" description="Helical" evidence="6">
    <location>
        <begin position="122"/>
        <end position="143"/>
    </location>
</feature>
<feature type="transmembrane region" description="Helical" evidence="6">
    <location>
        <begin position="31"/>
        <end position="50"/>
    </location>
</feature>
<feature type="region of interest" description="Disordered" evidence="5">
    <location>
        <begin position="403"/>
        <end position="422"/>
    </location>
</feature>
<comment type="subcellular location">
    <subcellularLocation>
        <location evidence="1">Membrane</location>
        <topology evidence="1">Multi-pass membrane protein</topology>
    </subcellularLocation>
</comment>
<dbReference type="SUPFAM" id="SSF103481">
    <property type="entry name" value="Multidrug resistance efflux transporter EmrE"/>
    <property type="match status" value="1"/>
</dbReference>
<feature type="compositionally biased region" description="Polar residues" evidence="5">
    <location>
        <begin position="587"/>
        <end position="596"/>
    </location>
</feature>
<evidence type="ECO:0000313" key="8">
    <source>
        <dbReference type="Proteomes" id="UP000663831"/>
    </source>
</evidence>
<evidence type="ECO:0000256" key="5">
    <source>
        <dbReference type="SAM" id="MobiDB-lite"/>
    </source>
</evidence>
<evidence type="ECO:0000256" key="6">
    <source>
        <dbReference type="SAM" id="Phobius"/>
    </source>
</evidence>
<dbReference type="Proteomes" id="UP000663831">
    <property type="component" value="Unassembled WGS sequence"/>
</dbReference>
<keyword evidence="2 6" id="KW-0812">Transmembrane</keyword>
<dbReference type="Pfam" id="PF05653">
    <property type="entry name" value="Mg_trans_NIPA"/>
    <property type="match status" value="1"/>
</dbReference>
<feature type="region of interest" description="Disordered" evidence="5">
    <location>
        <begin position="498"/>
        <end position="614"/>
    </location>
</feature>
<dbReference type="AlphaFoldDB" id="A0A8H2WSY9"/>
<dbReference type="Gene3D" id="1.10.3730.20">
    <property type="match status" value="1"/>
</dbReference>
<dbReference type="GO" id="GO:0016020">
    <property type="term" value="C:membrane"/>
    <property type="evidence" value="ECO:0007669"/>
    <property type="project" value="UniProtKB-SubCell"/>
</dbReference>
<feature type="transmembrane region" description="Helical" evidence="6">
    <location>
        <begin position="319"/>
        <end position="338"/>
    </location>
</feature>
<feature type="region of interest" description="Disordered" evidence="5">
    <location>
        <begin position="1"/>
        <end position="21"/>
    </location>
</feature>
<evidence type="ECO:0000256" key="1">
    <source>
        <dbReference type="ARBA" id="ARBA00004141"/>
    </source>
</evidence>
<feature type="transmembrane region" description="Helical" evidence="6">
    <location>
        <begin position="149"/>
        <end position="167"/>
    </location>
</feature>
<organism evidence="7 8">
    <name type="scientific">Rhizoctonia solani</name>
    <dbReference type="NCBI Taxonomy" id="456999"/>
    <lineage>
        <taxon>Eukaryota</taxon>
        <taxon>Fungi</taxon>
        <taxon>Dikarya</taxon>
        <taxon>Basidiomycota</taxon>
        <taxon>Agaricomycotina</taxon>
        <taxon>Agaricomycetes</taxon>
        <taxon>Cantharellales</taxon>
        <taxon>Ceratobasidiaceae</taxon>
        <taxon>Rhizoctonia</taxon>
    </lineage>
</organism>
<feature type="transmembrane region" description="Helical" evidence="6">
    <location>
        <begin position="97"/>
        <end position="115"/>
    </location>
</feature>
<keyword evidence="3 6" id="KW-1133">Transmembrane helix</keyword>
<feature type="transmembrane region" description="Helical" evidence="6">
    <location>
        <begin position="254"/>
        <end position="272"/>
    </location>
</feature>
<dbReference type="InterPro" id="IPR008521">
    <property type="entry name" value="Mg_trans_NIPA"/>
</dbReference>
<gene>
    <name evidence="7" type="ORF">RDB_LOCUS16785</name>
</gene>
<keyword evidence="4 6" id="KW-0472">Membrane</keyword>
<dbReference type="InterPro" id="IPR037185">
    <property type="entry name" value="EmrE-like"/>
</dbReference>
<evidence type="ECO:0000256" key="4">
    <source>
        <dbReference type="ARBA" id="ARBA00023136"/>
    </source>
</evidence>
<dbReference type="PANTHER" id="PTHR12570">
    <property type="match status" value="1"/>
</dbReference>
<dbReference type="PANTHER" id="PTHR12570:SF92">
    <property type="entry name" value="SPICHTHYIN, ISOFORM B"/>
    <property type="match status" value="1"/>
</dbReference>
<comment type="caution">
    <text evidence="7">The sequence shown here is derived from an EMBL/GenBank/DDBJ whole genome shotgun (WGS) entry which is preliminary data.</text>
</comment>
<proteinExistence type="predicted"/>
<evidence type="ECO:0000256" key="2">
    <source>
        <dbReference type="ARBA" id="ARBA00022692"/>
    </source>
</evidence>
<sequence>MESSTATSSASASATTTGTSAELSMPPQFKVVGIILAVVSGLLIGASFVFKKVSWTTCGVGSADRRWAETESDRLGLVQSQQGHEAGEGVAYLKSGLWWTGMIMMILGEICNFAAYAFVEAIVVTPLGALSVVICAILSSFFLNEKLTFFGWVGCFLCIVGSVIIALNGPKEQTVGQIREFQKLFISVGFLVYGGVVIAASIIIIFFVAPRRVSPSRNMIWYILVCSLIGGLSVSCTQGLGASIVTSIRGDNQFTYWFTYFLLVFVIITLLTEVYYLNVALALFNTAMVTPTYYVIFTFCTLVTSVILFRGFNATPTDIITVVMGFLVICAGITILQMSKVDPTTLSGLDRKTTILLAANRPTSDTEKGDSTGMEEPGIDALRGSFGAIGSIIRARSIASSKGTVRSRRATHGHLRDDSGGMERLPSVAYMKRHQLFDNPVPPLPEDAAERISMHSNVNAPKKSTTIQFRDGDLEGHDHTTGAPDLPLDDIIQRTASPRQQPLYDDPYAYSPSRPQQGYDPSRHNGLSFRQDSLASLPERTASNSPEGMVTPPRRNYPPNREMDREESMSLVGPGRERDSGEMGYDQNRQSTSTLGPPTGPNGGIRLVPSLPRR</sequence>
<protein>
    <submittedName>
        <fullName evidence="7">Uncharacterized protein</fullName>
    </submittedName>
</protein>
<evidence type="ECO:0000256" key="3">
    <source>
        <dbReference type="ARBA" id="ARBA00022989"/>
    </source>
</evidence>
<evidence type="ECO:0000313" key="7">
    <source>
        <dbReference type="EMBL" id="CAE6404527.1"/>
    </source>
</evidence>
<feature type="transmembrane region" description="Helical" evidence="6">
    <location>
        <begin position="220"/>
        <end position="242"/>
    </location>
</feature>
<feature type="transmembrane region" description="Helical" evidence="6">
    <location>
        <begin position="292"/>
        <end position="312"/>
    </location>
</feature>
<accession>A0A8H2WSY9</accession>
<dbReference type="EMBL" id="CAJMWV010000570">
    <property type="protein sequence ID" value="CAE6404527.1"/>
    <property type="molecule type" value="Genomic_DNA"/>
</dbReference>
<feature type="transmembrane region" description="Helical" evidence="6">
    <location>
        <begin position="188"/>
        <end position="208"/>
    </location>
</feature>
<reference evidence="7" key="1">
    <citation type="submission" date="2021-01" db="EMBL/GenBank/DDBJ databases">
        <authorList>
            <person name="Kaushik A."/>
        </authorList>
    </citation>
    <scope>NUCLEOTIDE SEQUENCE</scope>
    <source>
        <strain evidence="7">AG3-1AP</strain>
    </source>
</reference>
<dbReference type="GO" id="GO:0015095">
    <property type="term" value="F:magnesium ion transmembrane transporter activity"/>
    <property type="evidence" value="ECO:0007669"/>
    <property type="project" value="InterPro"/>
</dbReference>